<reference evidence="1" key="1">
    <citation type="submission" date="2023-11" db="EMBL/GenBank/DDBJ databases">
        <title>Genome assemblies of two species of porcelain crab, Petrolisthes cinctipes and Petrolisthes manimaculis (Anomura: Porcellanidae).</title>
        <authorList>
            <person name="Angst P."/>
        </authorList>
    </citation>
    <scope>NUCLEOTIDE SEQUENCE</scope>
    <source>
        <strain evidence="1">PB745_02</strain>
        <tissue evidence="1">Gill</tissue>
    </source>
</reference>
<gene>
    <name evidence="1" type="ORF">Pmani_007540</name>
</gene>
<sequence length="125" mass="14108">MFLHNLDIPFHQPTRNHTIVPRQYNIYFIYQSVSTPSTTYQFLPITCQLLSTIYQLPSTIYQPTSPSLSPFHHLPAHSSTNQLPAALVSPLHTTCQPPPPSTSPLQHQSAHSSTCQLLFTRCQQP</sequence>
<dbReference type="Proteomes" id="UP001292094">
    <property type="component" value="Unassembled WGS sequence"/>
</dbReference>
<protein>
    <submittedName>
        <fullName evidence="1">Uncharacterized protein</fullName>
    </submittedName>
</protein>
<proteinExistence type="predicted"/>
<accession>A0AAE1UKP4</accession>
<dbReference type="EMBL" id="JAWZYT010000565">
    <property type="protein sequence ID" value="KAK4321679.1"/>
    <property type="molecule type" value="Genomic_DNA"/>
</dbReference>
<name>A0AAE1UKP4_9EUCA</name>
<evidence type="ECO:0000313" key="2">
    <source>
        <dbReference type="Proteomes" id="UP001292094"/>
    </source>
</evidence>
<organism evidence="1 2">
    <name type="scientific">Petrolisthes manimaculis</name>
    <dbReference type="NCBI Taxonomy" id="1843537"/>
    <lineage>
        <taxon>Eukaryota</taxon>
        <taxon>Metazoa</taxon>
        <taxon>Ecdysozoa</taxon>
        <taxon>Arthropoda</taxon>
        <taxon>Crustacea</taxon>
        <taxon>Multicrustacea</taxon>
        <taxon>Malacostraca</taxon>
        <taxon>Eumalacostraca</taxon>
        <taxon>Eucarida</taxon>
        <taxon>Decapoda</taxon>
        <taxon>Pleocyemata</taxon>
        <taxon>Anomura</taxon>
        <taxon>Galatheoidea</taxon>
        <taxon>Porcellanidae</taxon>
        <taxon>Petrolisthes</taxon>
    </lineage>
</organism>
<evidence type="ECO:0000313" key="1">
    <source>
        <dbReference type="EMBL" id="KAK4321679.1"/>
    </source>
</evidence>
<dbReference type="AlphaFoldDB" id="A0AAE1UKP4"/>
<keyword evidence="2" id="KW-1185">Reference proteome</keyword>
<comment type="caution">
    <text evidence="1">The sequence shown here is derived from an EMBL/GenBank/DDBJ whole genome shotgun (WGS) entry which is preliminary data.</text>
</comment>